<dbReference type="EMBL" id="LAZR01000016">
    <property type="protein sequence ID" value="KKO06354.1"/>
    <property type="molecule type" value="Genomic_DNA"/>
</dbReference>
<evidence type="ECO:0000256" key="2">
    <source>
        <dbReference type="SAM" id="Phobius"/>
    </source>
</evidence>
<gene>
    <name evidence="3" type="ORF">LCGC14_0067730</name>
</gene>
<protein>
    <submittedName>
        <fullName evidence="3">Uncharacterized protein</fullName>
    </submittedName>
</protein>
<evidence type="ECO:0000313" key="3">
    <source>
        <dbReference type="EMBL" id="KKO06354.1"/>
    </source>
</evidence>
<feature type="region of interest" description="Disordered" evidence="1">
    <location>
        <begin position="25"/>
        <end position="49"/>
    </location>
</feature>
<comment type="caution">
    <text evidence="3">The sequence shown here is derived from an EMBL/GenBank/DDBJ whole genome shotgun (WGS) entry which is preliminary data.</text>
</comment>
<keyword evidence="2" id="KW-0812">Transmembrane</keyword>
<keyword evidence="2" id="KW-0472">Membrane</keyword>
<feature type="transmembrane region" description="Helical" evidence="2">
    <location>
        <begin position="6"/>
        <end position="24"/>
    </location>
</feature>
<proteinExistence type="predicted"/>
<name>A0A0F9YNV1_9ZZZZ</name>
<evidence type="ECO:0000256" key="1">
    <source>
        <dbReference type="SAM" id="MobiDB-lite"/>
    </source>
</evidence>
<keyword evidence="2" id="KW-1133">Transmembrane helix</keyword>
<dbReference type="AlphaFoldDB" id="A0A0F9YNV1"/>
<organism evidence="3">
    <name type="scientific">marine sediment metagenome</name>
    <dbReference type="NCBI Taxonomy" id="412755"/>
    <lineage>
        <taxon>unclassified sequences</taxon>
        <taxon>metagenomes</taxon>
        <taxon>ecological metagenomes</taxon>
    </lineage>
</organism>
<reference evidence="3" key="1">
    <citation type="journal article" date="2015" name="Nature">
        <title>Complex archaea that bridge the gap between prokaryotes and eukaryotes.</title>
        <authorList>
            <person name="Spang A."/>
            <person name="Saw J.H."/>
            <person name="Jorgensen S.L."/>
            <person name="Zaremba-Niedzwiedzka K."/>
            <person name="Martijn J."/>
            <person name="Lind A.E."/>
            <person name="van Eijk R."/>
            <person name="Schleper C."/>
            <person name="Guy L."/>
            <person name="Ettema T.J."/>
        </authorList>
    </citation>
    <scope>NUCLEOTIDE SEQUENCE</scope>
</reference>
<feature type="compositionally biased region" description="Basic and acidic residues" evidence="1">
    <location>
        <begin position="27"/>
        <end position="49"/>
    </location>
</feature>
<accession>A0A0F9YNV1</accession>
<sequence length="49" mass="5827">MNSNTIYIILGVVFAIYLAVRITSRGKSNDRKSRKFMDNYERKEKKENQ</sequence>